<dbReference type="Pfam" id="PF23106">
    <property type="entry name" value="EGF_Teneurin"/>
    <property type="match status" value="1"/>
</dbReference>
<dbReference type="PANTHER" id="PTHR22803">
    <property type="entry name" value="MANNOSE, PHOSPHOLIPASE, LECTIN RECEPTOR RELATED"/>
    <property type="match status" value="1"/>
</dbReference>
<dbReference type="InterPro" id="IPR000742">
    <property type="entry name" value="EGF"/>
</dbReference>
<protein>
    <submittedName>
        <fullName evidence="4">Toxin candidate TRINITY_DN31332_c0_g1_i1.p1</fullName>
    </submittedName>
</protein>
<keyword evidence="1" id="KW-0732">Signal</keyword>
<feature type="domain" description="C-type lectin" evidence="2">
    <location>
        <begin position="39"/>
        <end position="157"/>
    </location>
</feature>
<dbReference type="SUPFAM" id="SSF56436">
    <property type="entry name" value="C-type lectin-like"/>
    <property type="match status" value="1"/>
</dbReference>
<name>A0A7G7WYV3_9CNID</name>
<dbReference type="SMART" id="SM00034">
    <property type="entry name" value="CLECT"/>
    <property type="match status" value="1"/>
</dbReference>
<dbReference type="PROSITE" id="PS50041">
    <property type="entry name" value="C_TYPE_LECTIN_2"/>
    <property type="match status" value="1"/>
</dbReference>
<dbReference type="AlphaFoldDB" id="A0A7G7WYV3"/>
<dbReference type="Gene3D" id="2.10.25.10">
    <property type="entry name" value="Laminin"/>
    <property type="match status" value="1"/>
</dbReference>
<dbReference type="Pfam" id="PF00059">
    <property type="entry name" value="Lectin_C"/>
    <property type="match status" value="1"/>
</dbReference>
<sequence length="1041" mass="114929">MITLLVLAGLCAFGSSHPLDDVNMLSTHAGKCEPGWTYGHKYCYSTSQQFVTWQQAQDTCVQSKSVLAVVKNDQQGNDVLETQKTSGSFAYWIGVKYNNGQLEFTDGKPSTYTNWAKDKNKPTDQKRCVHAHKLLFGSPLASWKAASCDGKHPFTCQKRALELGDILLTYKTPLPNNAGITMVCDIDYPIGYEANFDVEWYVNGALVKTERVKGKDVRESYLKSGHSWDTNENEFKAGDTLQCKVKACFGSTCTPQGTQESSNDYYVGMKVEPANYFELDECSQKTIKLKLVPTVPIRCTNDALTNCNDFETEYGVLVPVQHDSRVVVSDCTADFMQNEDAAASAVDLEVVPVCDNVNGNGDEFQVIFGKITTTHPFWKGYQPEPVTIKLTDKNTEIKQCYCNDDPHCKTLDGIAYDYHGVGTYVMYRNNRGNNEVQIKTYRCGGASCTCATAVRYDGVAVVMDACSGAMNYFVRPNGATLPKGMHVQRNCGGHNCRMMVITPNGNKVTFNKNGRWHQLYVDAHMEPGKCKTEAAGKYCGGLCGKFNGNSGDDFYTSYGQKTSNLQTFGNSWRINDGDSYFNKDPAPVPDIPDGGNHPLPEKTCKCYTNPPDCEYNFNDFYDPLNAGAEDITEELEKGNNVRRRSVSTLLATYKRQTRSTISHQEATTLCDNAIFKSDVGKACKAVKGFTTEMNKMKANCIFDLKTSGEHSVIASTVDLLIEGCQFEAIAEPSNRVNGKPPIQILGNICEGDCNGHGQCHNGKCTCDTGFTSQDCSISLTEAPTLDKDTLGLTLCDKSNSTCESETIFGSGFLKDLTCHLTVEENIIAGSGKKESKTVSGHQTGVLQIKCQLPAVITPAQIEIAVSNDGILKSTNSAKVMIYNSQCQQCDVKTGKCILKANTCNIGGECYNADAKNPLNDKQKCKPNDSQTSWTEGSPFELLGCFKDKKSDRALSKLLKNLRPFINWKNISLTIKECAKIAQAKNYKYFAIQYFGECWSDDDVDASKNYKKYGPSTETWGNKDKTKYLVGKSHTNCVYKYT</sequence>
<dbReference type="InterPro" id="IPR058727">
    <property type="entry name" value="Helical_Vwde"/>
</dbReference>
<feature type="signal peptide" evidence="1">
    <location>
        <begin position="1"/>
        <end position="16"/>
    </location>
</feature>
<dbReference type="Pfam" id="PF00094">
    <property type="entry name" value="VWD"/>
    <property type="match status" value="1"/>
</dbReference>
<dbReference type="CDD" id="cd00037">
    <property type="entry name" value="CLECT"/>
    <property type="match status" value="1"/>
</dbReference>
<accession>A0A7G7WYV3</accession>
<evidence type="ECO:0000256" key="1">
    <source>
        <dbReference type="SAM" id="SignalP"/>
    </source>
</evidence>
<dbReference type="EMBL" id="MT747508">
    <property type="protein sequence ID" value="QNH72442.1"/>
    <property type="molecule type" value="mRNA"/>
</dbReference>
<dbReference type="InterPro" id="IPR016187">
    <property type="entry name" value="CTDL_fold"/>
</dbReference>
<feature type="chain" id="PRO_5028997004" evidence="1">
    <location>
        <begin position="17"/>
        <end position="1041"/>
    </location>
</feature>
<feature type="domain" description="VWFD" evidence="3">
    <location>
        <begin position="398"/>
        <end position="580"/>
    </location>
</feature>
<dbReference type="InterPro" id="IPR001304">
    <property type="entry name" value="C-type_lectin-like"/>
</dbReference>
<reference evidence="4" key="2">
    <citation type="submission" date="2020-07" db="EMBL/GenBank/DDBJ databases">
        <authorList>
            <person name="Klompen A.L."/>
            <person name="Macrander J."/>
            <person name="Reitzel A.M."/>
            <person name="Stampar S.N."/>
        </authorList>
    </citation>
    <scope>NUCLEOTIDE SEQUENCE</scope>
</reference>
<dbReference type="InterPro" id="IPR016186">
    <property type="entry name" value="C-type_lectin-like/link_sf"/>
</dbReference>
<evidence type="ECO:0000313" key="4">
    <source>
        <dbReference type="EMBL" id="QNH72442.1"/>
    </source>
</evidence>
<dbReference type="PROSITE" id="PS01186">
    <property type="entry name" value="EGF_2"/>
    <property type="match status" value="1"/>
</dbReference>
<dbReference type="Pfam" id="PF26129">
    <property type="entry name" value="Vwde"/>
    <property type="match status" value="1"/>
</dbReference>
<dbReference type="InterPro" id="IPR001846">
    <property type="entry name" value="VWF_type-D"/>
</dbReference>
<evidence type="ECO:0000259" key="3">
    <source>
        <dbReference type="PROSITE" id="PS51233"/>
    </source>
</evidence>
<dbReference type="PROSITE" id="PS51233">
    <property type="entry name" value="VWFD"/>
    <property type="match status" value="1"/>
</dbReference>
<organism evidence="4">
    <name type="scientific">Pachycerianthus borealis</name>
    <dbReference type="NCBI Taxonomy" id="2736680"/>
    <lineage>
        <taxon>Eukaryota</taxon>
        <taxon>Metazoa</taxon>
        <taxon>Cnidaria</taxon>
        <taxon>Anthozoa</taxon>
        <taxon>Ceriantharia</taxon>
        <taxon>Spirularia</taxon>
        <taxon>Cerianthidae</taxon>
        <taxon>Pachycerianthus</taxon>
    </lineage>
</organism>
<reference evidence="4" key="1">
    <citation type="journal article" date="2020" name="Mar. Drugs">
        <title>Transcriptomic Analysis of Four Cerianthid (Cnidaria, Ceriantharia) Venoms.</title>
        <authorList>
            <person name="Klompen A.M.L."/>
            <person name="Macrander J."/>
            <person name="Reitzel A.M."/>
            <person name="Stampar S.N."/>
        </authorList>
    </citation>
    <scope>NUCLEOTIDE SEQUENCE</scope>
</reference>
<evidence type="ECO:0000259" key="2">
    <source>
        <dbReference type="PROSITE" id="PS50041"/>
    </source>
</evidence>
<proteinExistence type="evidence at transcript level"/>
<dbReference type="Gene3D" id="3.10.100.10">
    <property type="entry name" value="Mannose-Binding Protein A, subunit A"/>
    <property type="match status" value="1"/>
</dbReference>
<dbReference type="InterPro" id="IPR050111">
    <property type="entry name" value="C-type_lectin/snaclec_domain"/>
</dbReference>